<organism evidence="5 6">
    <name type="scientific">Pelagibacterium lentulum</name>
    <dbReference type="NCBI Taxonomy" id="2029865"/>
    <lineage>
        <taxon>Bacteria</taxon>
        <taxon>Pseudomonadati</taxon>
        <taxon>Pseudomonadota</taxon>
        <taxon>Alphaproteobacteria</taxon>
        <taxon>Hyphomicrobiales</taxon>
        <taxon>Devosiaceae</taxon>
        <taxon>Pelagibacterium</taxon>
    </lineage>
</organism>
<gene>
    <name evidence="5" type="primary">melR</name>
    <name evidence="5" type="ORF">GCM10011499_05140</name>
</gene>
<proteinExistence type="predicted"/>
<dbReference type="Pfam" id="PF12833">
    <property type="entry name" value="HTH_18"/>
    <property type="match status" value="1"/>
</dbReference>
<evidence type="ECO:0000259" key="4">
    <source>
        <dbReference type="PROSITE" id="PS01124"/>
    </source>
</evidence>
<dbReference type="PROSITE" id="PS00041">
    <property type="entry name" value="HTH_ARAC_FAMILY_1"/>
    <property type="match status" value="1"/>
</dbReference>
<dbReference type="Gene3D" id="1.10.10.60">
    <property type="entry name" value="Homeodomain-like"/>
    <property type="match status" value="2"/>
</dbReference>
<dbReference type="PROSITE" id="PS01124">
    <property type="entry name" value="HTH_ARAC_FAMILY_2"/>
    <property type="match status" value="1"/>
</dbReference>
<evidence type="ECO:0000256" key="2">
    <source>
        <dbReference type="ARBA" id="ARBA00023125"/>
    </source>
</evidence>
<keyword evidence="2" id="KW-0238">DNA-binding</keyword>
<dbReference type="SUPFAM" id="SSF46689">
    <property type="entry name" value="Homeodomain-like"/>
    <property type="match status" value="1"/>
</dbReference>
<dbReference type="InterPro" id="IPR018060">
    <property type="entry name" value="HTH_AraC"/>
</dbReference>
<dbReference type="PANTHER" id="PTHR46796">
    <property type="entry name" value="HTH-TYPE TRANSCRIPTIONAL ACTIVATOR RHAS-RELATED"/>
    <property type="match status" value="1"/>
</dbReference>
<dbReference type="SUPFAM" id="SSF51182">
    <property type="entry name" value="RmlC-like cupins"/>
    <property type="match status" value="1"/>
</dbReference>
<name>A0A916VV50_9HYPH</name>
<dbReference type="GO" id="GO:0043565">
    <property type="term" value="F:sequence-specific DNA binding"/>
    <property type="evidence" value="ECO:0007669"/>
    <property type="project" value="InterPro"/>
</dbReference>
<dbReference type="InterPro" id="IPR050204">
    <property type="entry name" value="AraC_XylS_family_regulators"/>
</dbReference>
<keyword evidence="3" id="KW-0804">Transcription</keyword>
<evidence type="ECO:0000256" key="1">
    <source>
        <dbReference type="ARBA" id="ARBA00023015"/>
    </source>
</evidence>
<dbReference type="AlphaFoldDB" id="A0A916VV50"/>
<keyword evidence="6" id="KW-1185">Reference proteome</keyword>
<keyword evidence="1" id="KW-0805">Transcription regulation</keyword>
<dbReference type="InterPro" id="IPR018062">
    <property type="entry name" value="HTH_AraC-typ_CS"/>
</dbReference>
<evidence type="ECO:0000313" key="5">
    <source>
        <dbReference type="EMBL" id="GGA38719.1"/>
    </source>
</evidence>
<dbReference type="InterPro" id="IPR011051">
    <property type="entry name" value="RmlC_Cupin_sf"/>
</dbReference>
<protein>
    <submittedName>
        <fullName evidence="5">AraC family transcriptional regulator</fullName>
    </submittedName>
</protein>
<dbReference type="EMBL" id="BMKB01000001">
    <property type="protein sequence ID" value="GGA38719.1"/>
    <property type="molecule type" value="Genomic_DNA"/>
</dbReference>
<comment type="caution">
    <text evidence="5">The sequence shown here is derived from an EMBL/GenBank/DDBJ whole genome shotgun (WGS) entry which is preliminary data.</text>
</comment>
<accession>A0A916VV50</accession>
<evidence type="ECO:0000256" key="3">
    <source>
        <dbReference type="ARBA" id="ARBA00023163"/>
    </source>
</evidence>
<feature type="domain" description="HTH araC/xylS-type" evidence="4">
    <location>
        <begin position="186"/>
        <end position="284"/>
    </location>
</feature>
<reference evidence="5 6" key="1">
    <citation type="journal article" date="2014" name="Int. J. Syst. Evol. Microbiol.">
        <title>Complete genome sequence of Corynebacterium casei LMG S-19264T (=DSM 44701T), isolated from a smear-ripened cheese.</title>
        <authorList>
            <consortium name="US DOE Joint Genome Institute (JGI-PGF)"/>
            <person name="Walter F."/>
            <person name="Albersmeier A."/>
            <person name="Kalinowski J."/>
            <person name="Ruckert C."/>
        </authorList>
    </citation>
    <scope>NUCLEOTIDE SEQUENCE [LARGE SCALE GENOMIC DNA]</scope>
    <source>
        <strain evidence="5 6">CGMCC 1.15896</strain>
    </source>
</reference>
<evidence type="ECO:0000313" key="6">
    <source>
        <dbReference type="Proteomes" id="UP000596977"/>
    </source>
</evidence>
<sequence>MPRPDRRFYAHTRAFGRFGVRWFAPQLMDAEHWHGHIEFNWLTDGGMDYIIDGRPVSIPANRLVMFWAGVPHKTVSLKTCASDARQCNIYLPLDAFLYMTNLGELTEIMMGGGIIALPVDAVDKALLERWYGDYRSGDAERTDILRSEIANMLRRTALVGWDVILEPWIESITPATRSASPLRYVVAMVKYVLEHLSEPLSSKEIAKVVGLHPNYALNLFTSVMGISVQKFVIRMRLIRARSLLFEGNISIANVAFESGFTSLSQFYEHFRAGYGTTPREMQIALAAHGHPPGTEKHY</sequence>
<dbReference type="Proteomes" id="UP000596977">
    <property type="component" value="Unassembled WGS sequence"/>
</dbReference>
<dbReference type="SMART" id="SM00342">
    <property type="entry name" value="HTH_ARAC"/>
    <property type="match status" value="1"/>
</dbReference>
<dbReference type="GO" id="GO:0003700">
    <property type="term" value="F:DNA-binding transcription factor activity"/>
    <property type="evidence" value="ECO:0007669"/>
    <property type="project" value="InterPro"/>
</dbReference>
<dbReference type="InterPro" id="IPR009057">
    <property type="entry name" value="Homeodomain-like_sf"/>
</dbReference>